<accession>A0A3N0B373</accession>
<evidence type="ECO:0000256" key="7">
    <source>
        <dbReference type="RuleBase" id="RU363032"/>
    </source>
</evidence>
<dbReference type="InterPro" id="IPR000515">
    <property type="entry name" value="MetI-like"/>
</dbReference>
<dbReference type="InterPro" id="IPR035906">
    <property type="entry name" value="MetI-like_sf"/>
</dbReference>
<feature type="transmembrane region" description="Helical" evidence="7">
    <location>
        <begin position="66"/>
        <end position="89"/>
    </location>
</feature>
<evidence type="ECO:0000256" key="4">
    <source>
        <dbReference type="ARBA" id="ARBA00022692"/>
    </source>
</evidence>
<reference evidence="10" key="1">
    <citation type="submission" date="2018-05" db="EMBL/GenBank/DDBJ databases">
        <title>Genome Sequencing of selected type strains of the family Eggerthellaceae.</title>
        <authorList>
            <person name="Danylec N."/>
            <person name="Stoll D.A."/>
            <person name="Doetsch A."/>
            <person name="Huch M."/>
        </authorList>
    </citation>
    <scope>NUCLEOTIDE SEQUENCE [LARGE SCALE GENOMIC DNA]</scope>
    <source>
        <strain evidence="10">DSM 16106</strain>
    </source>
</reference>
<gene>
    <name evidence="9" type="ORF">DMP08_09430</name>
</gene>
<evidence type="ECO:0000256" key="1">
    <source>
        <dbReference type="ARBA" id="ARBA00004651"/>
    </source>
</evidence>
<keyword evidence="3" id="KW-1003">Cell membrane</keyword>
<evidence type="ECO:0000256" key="6">
    <source>
        <dbReference type="ARBA" id="ARBA00023136"/>
    </source>
</evidence>
<evidence type="ECO:0000256" key="2">
    <source>
        <dbReference type="ARBA" id="ARBA00022448"/>
    </source>
</evidence>
<name>A0A3N0B373_9ACTN</name>
<keyword evidence="4 7" id="KW-0812">Transmembrane</keyword>
<feature type="transmembrane region" description="Helical" evidence="7">
    <location>
        <begin position="32"/>
        <end position="54"/>
    </location>
</feature>
<feature type="domain" description="ABC transmembrane type-1" evidence="8">
    <location>
        <begin position="32"/>
        <end position="212"/>
    </location>
</feature>
<comment type="caution">
    <text evidence="9">The sequence shown here is derived from an EMBL/GenBank/DDBJ whole genome shotgun (WGS) entry which is preliminary data.</text>
</comment>
<keyword evidence="2 7" id="KW-0813">Transport</keyword>
<comment type="subcellular location">
    <subcellularLocation>
        <location evidence="1 7">Cell membrane</location>
        <topology evidence="1 7">Multi-pass membrane protein</topology>
    </subcellularLocation>
</comment>
<comment type="similarity">
    <text evidence="7">Belongs to the binding-protein-dependent transport system permease family.</text>
</comment>
<evidence type="ECO:0000256" key="5">
    <source>
        <dbReference type="ARBA" id="ARBA00022989"/>
    </source>
</evidence>
<dbReference type="AlphaFoldDB" id="A0A3N0B373"/>
<keyword evidence="5 7" id="KW-1133">Transmembrane helix</keyword>
<proteinExistence type="inferred from homology"/>
<dbReference type="OrthoDB" id="9804353at2"/>
<keyword evidence="6 7" id="KW-0472">Membrane</keyword>
<evidence type="ECO:0000259" key="8">
    <source>
        <dbReference type="PROSITE" id="PS50928"/>
    </source>
</evidence>
<dbReference type="PANTHER" id="PTHR30151:SF0">
    <property type="entry name" value="ABC TRANSPORTER PERMEASE PROTEIN MJ0413-RELATED"/>
    <property type="match status" value="1"/>
</dbReference>
<dbReference type="PANTHER" id="PTHR30151">
    <property type="entry name" value="ALKANE SULFONATE ABC TRANSPORTER-RELATED, MEMBRANE SUBUNIT"/>
    <property type="match status" value="1"/>
</dbReference>
<evidence type="ECO:0000313" key="10">
    <source>
        <dbReference type="Proteomes" id="UP000278632"/>
    </source>
</evidence>
<feature type="transmembrane region" description="Helical" evidence="7">
    <location>
        <begin position="187"/>
        <end position="208"/>
    </location>
</feature>
<dbReference type="CDD" id="cd06261">
    <property type="entry name" value="TM_PBP2"/>
    <property type="match status" value="1"/>
</dbReference>
<evidence type="ECO:0000313" key="9">
    <source>
        <dbReference type="EMBL" id="RNL41360.1"/>
    </source>
</evidence>
<sequence>MAIAQEVLLASPVAVAVRLAELVQTVGFWGSVAVSLSRIAVGFLLAMVLGTLLAALSSRFQWVRRLLAPLVQAVKAVPVASFVILVLIWVSSANLSIVISFLMVFPLVYANVLEGIRQVDPQLLEMAQVFDLSPLARLRYLYCSQVLPYFQAASSLALGMCWKAGIAAEVIGLPSFSIGERLYDAKVYLNTPDLFAWTVVIVLISLMFERSFAKLLEQAVAKVEEMR</sequence>
<dbReference type="GO" id="GO:0055085">
    <property type="term" value="P:transmembrane transport"/>
    <property type="evidence" value="ECO:0007669"/>
    <property type="project" value="InterPro"/>
</dbReference>
<evidence type="ECO:0000256" key="3">
    <source>
        <dbReference type="ARBA" id="ARBA00022475"/>
    </source>
</evidence>
<keyword evidence="10" id="KW-1185">Reference proteome</keyword>
<dbReference type="EMBL" id="QICD01000021">
    <property type="protein sequence ID" value="RNL41360.1"/>
    <property type="molecule type" value="Genomic_DNA"/>
</dbReference>
<dbReference type="PROSITE" id="PS50928">
    <property type="entry name" value="ABC_TM1"/>
    <property type="match status" value="1"/>
</dbReference>
<dbReference type="Pfam" id="PF00528">
    <property type="entry name" value="BPD_transp_1"/>
    <property type="match status" value="1"/>
</dbReference>
<dbReference type="GO" id="GO:0005886">
    <property type="term" value="C:plasma membrane"/>
    <property type="evidence" value="ECO:0007669"/>
    <property type="project" value="UniProtKB-SubCell"/>
</dbReference>
<dbReference type="SUPFAM" id="SSF161098">
    <property type="entry name" value="MetI-like"/>
    <property type="match status" value="1"/>
</dbReference>
<dbReference type="Gene3D" id="1.10.3720.10">
    <property type="entry name" value="MetI-like"/>
    <property type="match status" value="1"/>
</dbReference>
<organism evidence="9 10">
    <name type="scientific">Paraeggerthella hongkongensis</name>
    <dbReference type="NCBI Taxonomy" id="230658"/>
    <lineage>
        <taxon>Bacteria</taxon>
        <taxon>Bacillati</taxon>
        <taxon>Actinomycetota</taxon>
        <taxon>Coriobacteriia</taxon>
        <taxon>Eggerthellales</taxon>
        <taxon>Eggerthellaceae</taxon>
        <taxon>Paraeggerthella</taxon>
    </lineage>
</organism>
<protein>
    <submittedName>
        <fullName evidence="9">Nitrate ABC transporter permease</fullName>
    </submittedName>
</protein>
<dbReference type="Proteomes" id="UP000278632">
    <property type="component" value="Unassembled WGS sequence"/>
</dbReference>